<sequence>MSHCKLYIVVYPAAPGRRSHWALFATYDPSAPLHSAAGTLLQVEGNPGAGFYHDILRGYRLADEPRSHTEYALAEFDSAHLAVPSTAAPASAAADAADPADALERIAFGIAPPERSLRSAGEWTAKPRKIVVEDCQTWVGRYMRALVEKGVVPQEGLDKLQVIPQTRAL</sequence>
<evidence type="ECO:0000313" key="2">
    <source>
        <dbReference type="Proteomes" id="UP000814033"/>
    </source>
</evidence>
<gene>
    <name evidence="1" type="ORF">FA95DRAFT_1674562</name>
</gene>
<reference evidence="1" key="2">
    <citation type="journal article" date="2022" name="New Phytol.">
        <title>Evolutionary transition to the ectomycorrhizal habit in the genomes of a hyperdiverse lineage of mushroom-forming fungi.</title>
        <authorList>
            <person name="Looney B."/>
            <person name="Miyauchi S."/>
            <person name="Morin E."/>
            <person name="Drula E."/>
            <person name="Courty P.E."/>
            <person name="Kohler A."/>
            <person name="Kuo A."/>
            <person name="LaButti K."/>
            <person name="Pangilinan J."/>
            <person name="Lipzen A."/>
            <person name="Riley R."/>
            <person name="Andreopoulos W."/>
            <person name="He G."/>
            <person name="Johnson J."/>
            <person name="Nolan M."/>
            <person name="Tritt A."/>
            <person name="Barry K.W."/>
            <person name="Grigoriev I.V."/>
            <person name="Nagy L.G."/>
            <person name="Hibbett D."/>
            <person name="Henrissat B."/>
            <person name="Matheny P.B."/>
            <person name="Labbe J."/>
            <person name="Martin F.M."/>
        </authorList>
    </citation>
    <scope>NUCLEOTIDE SEQUENCE</scope>
    <source>
        <strain evidence="1">FP105234-sp</strain>
    </source>
</reference>
<proteinExistence type="predicted"/>
<accession>A0ACB8SAK3</accession>
<organism evidence="1 2">
    <name type="scientific">Auriscalpium vulgare</name>
    <dbReference type="NCBI Taxonomy" id="40419"/>
    <lineage>
        <taxon>Eukaryota</taxon>
        <taxon>Fungi</taxon>
        <taxon>Dikarya</taxon>
        <taxon>Basidiomycota</taxon>
        <taxon>Agaricomycotina</taxon>
        <taxon>Agaricomycetes</taxon>
        <taxon>Russulales</taxon>
        <taxon>Auriscalpiaceae</taxon>
        <taxon>Auriscalpium</taxon>
    </lineage>
</organism>
<reference evidence="1" key="1">
    <citation type="submission" date="2021-02" db="EMBL/GenBank/DDBJ databases">
        <authorList>
            <consortium name="DOE Joint Genome Institute"/>
            <person name="Ahrendt S."/>
            <person name="Looney B.P."/>
            <person name="Miyauchi S."/>
            <person name="Morin E."/>
            <person name="Drula E."/>
            <person name="Courty P.E."/>
            <person name="Chicoki N."/>
            <person name="Fauchery L."/>
            <person name="Kohler A."/>
            <person name="Kuo A."/>
            <person name="Labutti K."/>
            <person name="Pangilinan J."/>
            <person name="Lipzen A."/>
            <person name="Riley R."/>
            <person name="Andreopoulos W."/>
            <person name="He G."/>
            <person name="Johnson J."/>
            <person name="Barry K.W."/>
            <person name="Grigoriev I.V."/>
            <person name="Nagy L."/>
            <person name="Hibbett D."/>
            <person name="Henrissat B."/>
            <person name="Matheny P.B."/>
            <person name="Labbe J."/>
            <person name="Martin F."/>
        </authorList>
    </citation>
    <scope>NUCLEOTIDE SEQUENCE</scope>
    <source>
        <strain evidence="1">FP105234-sp</strain>
    </source>
</reference>
<comment type="caution">
    <text evidence="1">The sequence shown here is derived from an EMBL/GenBank/DDBJ whole genome shotgun (WGS) entry which is preliminary data.</text>
</comment>
<dbReference type="EMBL" id="MU275841">
    <property type="protein sequence ID" value="KAI0053157.1"/>
    <property type="molecule type" value="Genomic_DNA"/>
</dbReference>
<protein>
    <submittedName>
        <fullName evidence="1">Uncharacterized protein</fullName>
    </submittedName>
</protein>
<name>A0ACB8SAK3_9AGAM</name>
<evidence type="ECO:0000313" key="1">
    <source>
        <dbReference type="EMBL" id="KAI0053157.1"/>
    </source>
</evidence>
<keyword evidence="2" id="KW-1185">Reference proteome</keyword>
<dbReference type="Proteomes" id="UP000814033">
    <property type="component" value="Unassembled WGS sequence"/>
</dbReference>